<accession>A0A914YNG5</accession>
<sequence length="109" mass="12133">MLLPNVEFFQQNAKSMTPEWSDKFDMVMIFDACHDQCRPDLAIKEIYRVLKPGGIFAMVEIDGTSNVSEDKNTFGPAACAFYSASVFHCLAVGSNSEDKVFIISWHGSS</sequence>
<dbReference type="AlphaFoldDB" id="A0A914YNG5"/>
<dbReference type="PANTHER" id="PTHR45581">
    <property type="entry name" value="PROTEIN CBG10435"/>
    <property type="match status" value="1"/>
</dbReference>
<dbReference type="Gene3D" id="3.40.50.150">
    <property type="entry name" value="Vaccinia Virus protein VP39"/>
    <property type="match status" value="1"/>
</dbReference>
<reference evidence="3" key="1">
    <citation type="submission" date="2022-11" db="UniProtKB">
        <authorList>
            <consortium name="WormBaseParasite"/>
        </authorList>
    </citation>
    <scope>IDENTIFICATION</scope>
</reference>
<organism evidence="2 3">
    <name type="scientific">Panagrolaimus superbus</name>
    <dbReference type="NCBI Taxonomy" id="310955"/>
    <lineage>
        <taxon>Eukaryota</taxon>
        <taxon>Metazoa</taxon>
        <taxon>Ecdysozoa</taxon>
        <taxon>Nematoda</taxon>
        <taxon>Chromadorea</taxon>
        <taxon>Rhabditida</taxon>
        <taxon>Tylenchina</taxon>
        <taxon>Panagrolaimomorpha</taxon>
        <taxon>Panagrolaimoidea</taxon>
        <taxon>Panagrolaimidae</taxon>
        <taxon>Panagrolaimus</taxon>
    </lineage>
</organism>
<dbReference type="PANTHER" id="PTHR45581:SF3">
    <property type="entry name" value="METHYLTRANSFERASE DOMAIN-CONTAINING PROTEIN"/>
    <property type="match status" value="1"/>
</dbReference>
<keyword evidence="2" id="KW-1185">Reference proteome</keyword>
<dbReference type="Pfam" id="PF13847">
    <property type="entry name" value="Methyltransf_31"/>
    <property type="match status" value="1"/>
</dbReference>
<protein>
    <submittedName>
        <fullName evidence="3">Methyltransferase domain-containing protein</fullName>
    </submittedName>
</protein>
<dbReference type="WBParaSite" id="PSU_v2.g2409.t1">
    <property type="protein sequence ID" value="PSU_v2.g2409.t1"/>
    <property type="gene ID" value="PSU_v2.g2409"/>
</dbReference>
<evidence type="ECO:0000313" key="2">
    <source>
        <dbReference type="Proteomes" id="UP000887577"/>
    </source>
</evidence>
<feature type="domain" description="Methyltransferase" evidence="1">
    <location>
        <begin position="4"/>
        <end position="62"/>
    </location>
</feature>
<evidence type="ECO:0000259" key="1">
    <source>
        <dbReference type="Pfam" id="PF13847"/>
    </source>
</evidence>
<dbReference type="InterPro" id="IPR025714">
    <property type="entry name" value="Methyltranfer_dom"/>
</dbReference>
<dbReference type="InterPro" id="IPR029063">
    <property type="entry name" value="SAM-dependent_MTases_sf"/>
</dbReference>
<name>A0A914YNG5_9BILA</name>
<dbReference type="SUPFAM" id="SSF53335">
    <property type="entry name" value="S-adenosyl-L-methionine-dependent methyltransferases"/>
    <property type="match status" value="1"/>
</dbReference>
<dbReference type="Proteomes" id="UP000887577">
    <property type="component" value="Unplaced"/>
</dbReference>
<evidence type="ECO:0000313" key="3">
    <source>
        <dbReference type="WBParaSite" id="PSU_v2.g2409.t1"/>
    </source>
</evidence>
<dbReference type="CDD" id="cd02440">
    <property type="entry name" value="AdoMet_MTases"/>
    <property type="match status" value="1"/>
</dbReference>
<proteinExistence type="predicted"/>